<dbReference type="GO" id="GO:0004383">
    <property type="term" value="F:guanylate cyclase activity"/>
    <property type="evidence" value="ECO:0007669"/>
    <property type="project" value="TreeGrafter"/>
</dbReference>
<dbReference type="InterPro" id="IPR050401">
    <property type="entry name" value="Cyclic_nucleotide_synthase"/>
</dbReference>
<dbReference type="PANTHER" id="PTHR11920">
    <property type="entry name" value="GUANYLYL CYCLASE"/>
    <property type="match status" value="1"/>
</dbReference>
<dbReference type="EMBL" id="JAWDGP010000091">
    <property type="protein sequence ID" value="KAK3803745.1"/>
    <property type="molecule type" value="Genomic_DNA"/>
</dbReference>
<dbReference type="GO" id="GO:0000166">
    <property type="term" value="F:nucleotide binding"/>
    <property type="evidence" value="ECO:0007669"/>
    <property type="project" value="UniProtKB-KW"/>
</dbReference>
<proteinExistence type="predicted"/>
<evidence type="ECO:0000256" key="2">
    <source>
        <dbReference type="ARBA" id="ARBA00023239"/>
    </source>
</evidence>
<dbReference type="Proteomes" id="UP001283361">
    <property type="component" value="Unassembled WGS sequence"/>
</dbReference>
<evidence type="ECO:0000313" key="5">
    <source>
        <dbReference type="Proteomes" id="UP001283361"/>
    </source>
</evidence>
<gene>
    <name evidence="4" type="ORF">RRG08_029673</name>
</gene>
<sequence length="328" mass="36749">MELAWSDIPSARPTFEQISKMLRRGRSSRKSIMDNMMEAMEDYMVHLEDEVEAKESALQSVKTSLDSLMAEVIPPQVISCLTSGQKFESKIHPALGLIMLEIVNWTVVMETDAVDSALNLLDNLNSHIKQVCEKYQACCLDSQHQHFKTVVVGLDAGKVLLGRRSQEVAHLALDLIEVSHATVPRAACRPSRLYVIEILNQVIPCQYVTVSLRFTDLNVDDITACLLHRHLAVRPQSETGIGCVKNEFETNITKYSYRSALRLAQSADISSPTINSLTELSETFDHLRKLKTVILAFSPLFAFARFQIHIVRSSSADWKSRGTSEGET</sequence>
<comment type="caution">
    <text evidence="4">The sequence shown here is derived from an EMBL/GenBank/DDBJ whole genome shotgun (WGS) entry which is preliminary data.</text>
</comment>
<keyword evidence="5" id="KW-1185">Reference proteome</keyword>
<keyword evidence="2" id="KW-0456">Lyase</keyword>
<keyword evidence="1" id="KW-0547">Nucleotide-binding</keyword>
<evidence type="ECO:0000313" key="4">
    <source>
        <dbReference type="EMBL" id="KAK3803745.1"/>
    </source>
</evidence>
<reference evidence="4" key="1">
    <citation type="journal article" date="2023" name="G3 (Bethesda)">
        <title>A reference genome for the long-term kleptoplast-retaining sea slug Elysia crispata morphotype clarki.</title>
        <authorList>
            <person name="Eastman K.E."/>
            <person name="Pendleton A.L."/>
            <person name="Shaikh M.A."/>
            <person name="Suttiyut T."/>
            <person name="Ogas R."/>
            <person name="Tomko P."/>
            <person name="Gavelis G."/>
            <person name="Widhalm J.R."/>
            <person name="Wisecaver J.H."/>
        </authorList>
    </citation>
    <scope>NUCLEOTIDE SEQUENCE</scope>
    <source>
        <strain evidence="4">ECLA1</strain>
    </source>
</reference>
<dbReference type="AlphaFoldDB" id="A0AAE1EED1"/>
<dbReference type="GO" id="GO:0001653">
    <property type="term" value="F:peptide receptor activity"/>
    <property type="evidence" value="ECO:0007669"/>
    <property type="project" value="TreeGrafter"/>
</dbReference>
<dbReference type="GO" id="GO:0004016">
    <property type="term" value="F:adenylate cyclase activity"/>
    <property type="evidence" value="ECO:0007669"/>
    <property type="project" value="TreeGrafter"/>
</dbReference>
<evidence type="ECO:0000256" key="3">
    <source>
        <dbReference type="SAM" id="Coils"/>
    </source>
</evidence>
<name>A0AAE1EED1_9GAST</name>
<protein>
    <submittedName>
        <fullName evidence="4">Uncharacterized protein</fullName>
    </submittedName>
</protein>
<evidence type="ECO:0000256" key="1">
    <source>
        <dbReference type="ARBA" id="ARBA00022741"/>
    </source>
</evidence>
<dbReference type="GO" id="GO:0007168">
    <property type="term" value="P:receptor guanylyl cyclase signaling pathway"/>
    <property type="evidence" value="ECO:0007669"/>
    <property type="project" value="TreeGrafter"/>
</dbReference>
<keyword evidence="3" id="KW-0175">Coiled coil</keyword>
<dbReference type="GO" id="GO:0005886">
    <property type="term" value="C:plasma membrane"/>
    <property type="evidence" value="ECO:0007669"/>
    <property type="project" value="TreeGrafter"/>
</dbReference>
<accession>A0AAE1EED1</accession>
<feature type="coiled-coil region" evidence="3">
    <location>
        <begin position="37"/>
        <end position="71"/>
    </location>
</feature>
<organism evidence="4 5">
    <name type="scientific">Elysia crispata</name>
    <name type="common">lettuce slug</name>
    <dbReference type="NCBI Taxonomy" id="231223"/>
    <lineage>
        <taxon>Eukaryota</taxon>
        <taxon>Metazoa</taxon>
        <taxon>Spiralia</taxon>
        <taxon>Lophotrochozoa</taxon>
        <taxon>Mollusca</taxon>
        <taxon>Gastropoda</taxon>
        <taxon>Heterobranchia</taxon>
        <taxon>Euthyneura</taxon>
        <taxon>Panpulmonata</taxon>
        <taxon>Sacoglossa</taxon>
        <taxon>Placobranchoidea</taxon>
        <taxon>Plakobranchidae</taxon>
        <taxon>Elysia</taxon>
    </lineage>
</organism>
<dbReference type="PANTHER" id="PTHR11920:SF501">
    <property type="entry name" value="GUANYLATE CYCLASE 32E"/>
    <property type="match status" value="1"/>
</dbReference>